<evidence type="ECO:0000313" key="18">
    <source>
        <dbReference type="Proteomes" id="UP001164790"/>
    </source>
</evidence>
<comment type="function">
    <text evidence="13">Component of the F(0) channel, it forms part of the peripheral stalk, linking F(1) to F(0).</text>
</comment>
<dbReference type="GO" id="GO:0012505">
    <property type="term" value="C:endomembrane system"/>
    <property type="evidence" value="ECO:0007669"/>
    <property type="project" value="UniProtKB-SubCell"/>
</dbReference>
<feature type="transmembrane region" description="Helical" evidence="13">
    <location>
        <begin position="6"/>
        <end position="25"/>
    </location>
</feature>
<comment type="subcellular location">
    <subcellularLocation>
        <location evidence="13">Cell membrane</location>
        <topology evidence="13">Single-pass membrane protein</topology>
    </subcellularLocation>
    <subcellularLocation>
        <location evidence="12">Endomembrane system</location>
        <topology evidence="12">Single-pass membrane protein</topology>
    </subcellularLocation>
</comment>
<dbReference type="GO" id="GO:0046961">
    <property type="term" value="F:proton-transporting ATPase activity, rotational mechanism"/>
    <property type="evidence" value="ECO:0007669"/>
    <property type="project" value="TreeGrafter"/>
</dbReference>
<comment type="subunit">
    <text evidence="13">F-type ATPases have 2 components, F(1) - the catalytic core - and F(0) - the membrane proton channel. F(1) has five subunits: alpha(3), beta(3), gamma(1), delta(1), epsilon(1). F(0) has three main subunits: a(1), b(2) and c(10-14). The alpha and beta chains form an alternating ring which encloses part of the gamma chain. F(1) is attached to F(0) by a central stalk formed by the gamma and epsilon chains, while a peripheral stalk is formed by the delta and b chains.</text>
</comment>
<keyword evidence="3 13" id="KW-1003">Cell membrane</keyword>
<comment type="function">
    <text evidence="11 13">F(1)F(0) ATP synthase produces ATP from ADP in the presence of a proton or sodium gradient. F-type ATPases consist of two structural domains, F(1) containing the extramembraneous catalytic core and F(0) containing the membrane proton channel, linked together by a central stalk and a peripheral stalk. During catalysis, ATP synthesis in the catalytic domain of F(1) is coupled via a rotary mechanism of the central stalk subunits to proton translocation.</text>
</comment>
<dbReference type="Proteomes" id="UP001164790">
    <property type="component" value="Chromosome"/>
</dbReference>
<evidence type="ECO:0000256" key="5">
    <source>
        <dbReference type="ARBA" id="ARBA00022692"/>
    </source>
</evidence>
<dbReference type="InterPro" id="IPR050059">
    <property type="entry name" value="ATP_synthase_B_chain"/>
</dbReference>
<dbReference type="CDD" id="cd06503">
    <property type="entry name" value="ATP-synt_Fo_b"/>
    <property type="match status" value="1"/>
</dbReference>
<evidence type="ECO:0000256" key="3">
    <source>
        <dbReference type="ARBA" id="ARBA00022475"/>
    </source>
</evidence>
<dbReference type="EMBL" id="MSSM01000028">
    <property type="protein sequence ID" value="RXT20643.1"/>
    <property type="molecule type" value="Genomic_DNA"/>
</dbReference>
<reference evidence="16" key="2">
    <citation type="submission" date="2022-10" db="EMBL/GenBank/DDBJ databases">
        <title>Comparative genomic analysis and in-vitro probiotic properties of the potential probiotic L. chiayiensis AACE 3.</title>
        <authorList>
            <person name="Kang X."/>
        </authorList>
    </citation>
    <scope>NUCLEOTIDE SEQUENCE</scope>
    <source>
        <strain evidence="16">AACE 3</strain>
    </source>
</reference>
<evidence type="ECO:0000256" key="1">
    <source>
        <dbReference type="ARBA" id="ARBA00005513"/>
    </source>
</evidence>
<evidence type="ECO:0000256" key="4">
    <source>
        <dbReference type="ARBA" id="ARBA00022547"/>
    </source>
</evidence>
<evidence type="ECO:0000256" key="10">
    <source>
        <dbReference type="ARBA" id="ARBA00023310"/>
    </source>
</evidence>
<comment type="similarity">
    <text evidence="1 13 14">Belongs to the ATPase B chain family.</text>
</comment>
<accession>A0A4Q1TQD4</accession>
<dbReference type="GO" id="GO:0045259">
    <property type="term" value="C:proton-transporting ATP synthase complex"/>
    <property type="evidence" value="ECO:0007669"/>
    <property type="project" value="UniProtKB-KW"/>
</dbReference>
<dbReference type="GO" id="GO:0005886">
    <property type="term" value="C:plasma membrane"/>
    <property type="evidence" value="ECO:0007669"/>
    <property type="project" value="UniProtKB-SubCell"/>
</dbReference>
<sequence length="162" mass="17981">MSLGDTLFTIVTFLILVIAVGKVAWKPVAKMMADRQQKISGDLDYAEKSRKDAEELADKRREELQHSHADAVKIVNRAKENGEKQRQQLLDAANTEVATLKKNAQEDIDQARKDALADAKNDVANLSLTIAQKLIGKELNATDQKDLIDDYIKRLGDANGSH</sequence>
<dbReference type="InterPro" id="IPR002146">
    <property type="entry name" value="ATP_synth_b/b'su_bac/chlpt"/>
</dbReference>
<dbReference type="InterPro" id="IPR005864">
    <property type="entry name" value="ATP_synth_F0_bsu_bac"/>
</dbReference>
<dbReference type="Proteomes" id="UP000290475">
    <property type="component" value="Unassembled WGS sequence"/>
</dbReference>
<proteinExistence type="inferred from homology"/>
<evidence type="ECO:0000256" key="11">
    <source>
        <dbReference type="ARBA" id="ARBA00025198"/>
    </source>
</evidence>
<keyword evidence="10 13" id="KW-0066">ATP synthesis</keyword>
<evidence type="ECO:0000313" key="15">
    <source>
        <dbReference type="EMBL" id="RXT20643.1"/>
    </source>
</evidence>
<keyword evidence="6 13" id="KW-0375">Hydrogen ion transport</keyword>
<evidence type="ECO:0000256" key="2">
    <source>
        <dbReference type="ARBA" id="ARBA00022448"/>
    </source>
</evidence>
<evidence type="ECO:0000256" key="6">
    <source>
        <dbReference type="ARBA" id="ARBA00022781"/>
    </source>
</evidence>
<dbReference type="HAMAP" id="MF_01398">
    <property type="entry name" value="ATP_synth_b_bprime"/>
    <property type="match status" value="1"/>
</dbReference>
<keyword evidence="7 13" id="KW-1133">Transmembrane helix</keyword>
<keyword evidence="5 13" id="KW-0812">Transmembrane</keyword>
<keyword evidence="8 13" id="KW-0406">Ion transport</keyword>
<keyword evidence="2 13" id="KW-0813">Transport</keyword>
<dbReference type="PANTHER" id="PTHR33445">
    <property type="entry name" value="ATP SYNTHASE SUBUNIT B', CHLOROPLASTIC"/>
    <property type="match status" value="1"/>
</dbReference>
<evidence type="ECO:0000256" key="9">
    <source>
        <dbReference type="ARBA" id="ARBA00023136"/>
    </source>
</evidence>
<dbReference type="GO" id="GO:0046933">
    <property type="term" value="F:proton-transporting ATP synthase activity, rotational mechanism"/>
    <property type="evidence" value="ECO:0007669"/>
    <property type="project" value="UniProtKB-UniRule"/>
</dbReference>
<dbReference type="RefSeq" id="WP_129302368.1">
    <property type="nucleotide sequence ID" value="NZ_CP074378.1"/>
</dbReference>
<evidence type="ECO:0000256" key="8">
    <source>
        <dbReference type="ARBA" id="ARBA00023065"/>
    </source>
</evidence>
<keyword evidence="9 13" id="KW-0472">Membrane</keyword>
<dbReference type="Gene3D" id="6.10.250.1580">
    <property type="match status" value="1"/>
</dbReference>
<organism evidence="15 17">
    <name type="scientific">Lacticaseibacillus chiayiensis</name>
    <dbReference type="NCBI Taxonomy" id="2100821"/>
    <lineage>
        <taxon>Bacteria</taxon>
        <taxon>Bacillati</taxon>
        <taxon>Bacillota</taxon>
        <taxon>Bacilli</taxon>
        <taxon>Lactobacillales</taxon>
        <taxon>Lactobacillaceae</taxon>
        <taxon>Lacticaseibacillus</taxon>
    </lineage>
</organism>
<evidence type="ECO:0000313" key="17">
    <source>
        <dbReference type="Proteomes" id="UP000290475"/>
    </source>
</evidence>
<evidence type="ECO:0000256" key="12">
    <source>
        <dbReference type="ARBA" id="ARBA00037847"/>
    </source>
</evidence>
<dbReference type="SUPFAM" id="SSF81573">
    <property type="entry name" value="F1F0 ATP synthase subunit B, membrane domain"/>
    <property type="match status" value="1"/>
</dbReference>
<dbReference type="PANTHER" id="PTHR33445:SF1">
    <property type="entry name" value="ATP SYNTHASE SUBUNIT B"/>
    <property type="match status" value="1"/>
</dbReference>
<evidence type="ECO:0000313" key="16">
    <source>
        <dbReference type="EMBL" id="UYN57482.1"/>
    </source>
</evidence>
<dbReference type="AlphaFoldDB" id="A0A4Q1TQD4"/>
<dbReference type="OrthoDB" id="282095at2"/>
<reference evidence="15 17" key="1">
    <citation type="submission" date="2017-01" db="EMBL/GenBank/DDBJ databases">
        <title>Lactobacillus chiayiensis sp. nov., a lactic acid bacterium isolated from compost.</title>
        <authorList>
            <person name="Huang C.-H."/>
        </authorList>
    </citation>
    <scope>NUCLEOTIDE SEQUENCE [LARGE SCALE GENOMIC DNA]</scope>
    <source>
        <strain evidence="15">Chh01</strain>
        <strain evidence="17">chh01</strain>
    </source>
</reference>
<dbReference type="Pfam" id="PF00430">
    <property type="entry name" value="ATP-synt_B"/>
    <property type="match status" value="1"/>
</dbReference>
<dbReference type="NCBIfam" id="TIGR01144">
    <property type="entry name" value="ATP_synt_b"/>
    <property type="match status" value="1"/>
</dbReference>
<dbReference type="EMBL" id="CP107523">
    <property type="protein sequence ID" value="UYN57482.1"/>
    <property type="molecule type" value="Genomic_DNA"/>
</dbReference>
<evidence type="ECO:0000256" key="13">
    <source>
        <dbReference type="HAMAP-Rule" id="MF_01398"/>
    </source>
</evidence>
<keyword evidence="18" id="KW-1185">Reference proteome</keyword>
<evidence type="ECO:0000256" key="14">
    <source>
        <dbReference type="RuleBase" id="RU003848"/>
    </source>
</evidence>
<dbReference type="InterPro" id="IPR028987">
    <property type="entry name" value="ATP_synth_B-like_membr_sf"/>
</dbReference>
<evidence type="ECO:0000256" key="7">
    <source>
        <dbReference type="ARBA" id="ARBA00022989"/>
    </source>
</evidence>
<protein>
    <recommendedName>
        <fullName evidence="13">ATP synthase subunit b</fullName>
    </recommendedName>
    <alternativeName>
        <fullName evidence="13">ATP synthase F(0) sector subunit b</fullName>
    </alternativeName>
    <alternativeName>
        <fullName evidence="13">ATPase subunit I</fullName>
    </alternativeName>
    <alternativeName>
        <fullName evidence="13">F-type ATPase subunit b</fullName>
        <shortName evidence="13">F-ATPase subunit b</shortName>
    </alternativeName>
</protein>
<name>A0A4Q1TQD4_9LACO</name>
<keyword evidence="4 13" id="KW-0138">CF(0)</keyword>
<gene>
    <name evidence="13 16" type="primary">atpF</name>
    <name evidence="15" type="ORF">BVJ53_10580</name>
    <name evidence="16" type="ORF">OFW50_05290</name>
</gene>